<reference evidence="1 2" key="1">
    <citation type="submission" date="2016-11" db="EMBL/GenBank/DDBJ databases">
        <authorList>
            <consortium name="Pathogen Informatics"/>
        </authorList>
    </citation>
    <scope>NUCLEOTIDE SEQUENCE [LARGE SCALE GENOMIC DNA]</scope>
    <source>
        <strain evidence="1 2">968</strain>
    </source>
</reference>
<accession>A0A9Q7SGM7</accession>
<dbReference type="EMBL" id="FSFA01000005">
    <property type="protein sequence ID" value="SHX75772.1"/>
    <property type="molecule type" value="Genomic_DNA"/>
</dbReference>
<evidence type="ECO:0000313" key="1">
    <source>
        <dbReference type="EMBL" id="SHX75772.1"/>
    </source>
</evidence>
<protein>
    <submittedName>
        <fullName evidence="1">Uncharacterized protein</fullName>
    </submittedName>
</protein>
<evidence type="ECO:0000313" key="2">
    <source>
        <dbReference type="Proteomes" id="UP000185183"/>
    </source>
</evidence>
<gene>
    <name evidence="1" type="ORF">SAMEA2275694_03686</name>
</gene>
<sequence>MRSKWVGVAVVAAVAVIFAFIGPKTGWLDQRPRYNAAPICREILASPTLEDAFKVAFSGLADERRETSMDLPNHPVCAFQAEHTRALASTPSTGMPFSRSLRMRLDAFPEEWTSSRSPIFLRGGVREARNRYRADGECTGPQADGTHNEPGLGDEGVSCWVVPGDSGSRFAFRHVIFRQSNLIVHVEMAGSDYLPAGVVGDSPPLRADLEQHTRCIAEALADFVGARVTERHTCGLSGLAA</sequence>
<comment type="caution">
    <text evidence="1">The sequence shown here is derived from an EMBL/GenBank/DDBJ whole genome shotgun (WGS) entry which is preliminary data.</text>
</comment>
<dbReference type="AlphaFoldDB" id="A0A9Q7SGM7"/>
<proteinExistence type="predicted"/>
<dbReference type="RefSeq" id="WP_032691265.1">
    <property type="nucleotide sequence ID" value="NZ_CP065265.1"/>
</dbReference>
<name>A0A9Q7SGM7_9MYCO</name>
<dbReference type="Proteomes" id="UP000185183">
    <property type="component" value="Unassembled WGS sequence"/>
</dbReference>
<organism evidence="1 2">
    <name type="scientific">Mycobacteroides abscessus subsp. bolletii</name>
    <dbReference type="NCBI Taxonomy" id="319705"/>
    <lineage>
        <taxon>Bacteria</taxon>
        <taxon>Bacillati</taxon>
        <taxon>Actinomycetota</taxon>
        <taxon>Actinomycetes</taxon>
        <taxon>Mycobacteriales</taxon>
        <taxon>Mycobacteriaceae</taxon>
        <taxon>Mycobacteroides</taxon>
        <taxon>Mycobacteroides abscessus</taxon>
    </lineage>
</organism>